<proteinExistence type="predicted"/>
<evidence type="ECO:0000313" key="1">
    <source>
        <dbReference type="EMBL" id="QMW93315.1"/>
    </source>
</evidence>
<dbReference type="GeneID" id="92946632"/>
<dbReference type="RefSeq" id="WP_035765555.1">
    <property type="nucleotide sequence ID" value="NZ_AP019717.1"/>
</dbReference>
<organism evidence="1 2">
    <name type="scientific">Clostridium butyricum</name>
    <dbReference type="NCBI Taxonomy" id="1492"/>
    <lineage>
        <taxon>Bacteria</taxon>
        <taxon>Bacillati</taxon>
        <taxon>Bacillota</taxon>
        <taxon>Clostridia</taxon>
        <taxon>Eubacteriales</taxon>
        <taxon>Clostridiaceae</taxon>
        <taxon>Clostridium</taxon>
    </lineage>
</organism>
<evidence type="ECO:0000313" key="2">
    <source>
        <dbReference type="Proteomes" id="UP000515243"/>
    </source>
</evidence>
<accession>A0AAP9RIY6</accession>
<dbReference type="Proteomes" id="UP000515243">
    <property type="component" value="Chromosome 2"/>
</dbReference>
<name>A0AAP9RIY6_CLOBU</name>
<sequence length="108" mass="12613">MNFYIGNSIEQLNVDDKNVELDDEMMEYLYSIKEKIPFVAFFTIDPYSDMVVEKNEISDIISMCDYVVKKQRLNDYDESEDIILAIRELNSLCQNALKQSKKIIVIGD</sequence>
<dbReference type="EMBL" id="CP040627">
    <property type="protein sequence ID" value="QMW93315.1"/>
    <property type="molecule type" value="Genomic_DNA"/>
</dbReference>
<protein>
    <submittedName>
        <fullName evidence="1">Uncharacterized protein</fullName>
    </submittedName>
</protein>
<dbReference type="AlphaFoldDB" id="A0AAP9RIY6"/>
<gene>
    <name evidence="1" type="ORF">FF104_20665</name>
</gene>
<reference evidence="1 2" key="1">
    <citation type="submission" date="2019-05" db="EMBL/GenBank/DDBJ databases">
        <authorList>
            <person name="Schori C."/>
            <person name="Ahrens C."/>
        </authorList>
    </citation>
    <scope>NUCLEOTIDE SEQUENCE [LARGE SCALE GENOMIC DNA]</scope>
    <source>
        <strain evidence="1 2">DSM 10702</strain>
    </source>
</reference>